<keyword evidence="2" id="KW-1185">Reference proteome</keyword>
<proteinExistence type="predicted"/>
<gene>
    <name evidence="1" type="ORF">EJ05DRAFT_326394</name>
</gene>
<accession>A0A6A6W7P7</accession>
<dbReference type="AlphaFoldDB" id="A0A6A6W7P7"/>
<sequence>MECDASVNGTYEVGVTADCTSMNIKMPPFTPTQSTQPHSCLYLTNDQALVILCLDNFTMRILKLVIVAMVAILTPPISATPLPTTQDQYLPHRARDTCPSTGGNAIAVKICTERAFAGSCHYHNPGPEGDSRCYSVTQASKFPIELTGKGNVQSIEPDPQTLCIVYRGEGCGEDDAVKAQYEAKGIVVDGNMMCPGRADIREEDLNAISFRCTGTAGRAEGETKDWLRKWNPTQ</sequence>
<organism evidence="1 2">
    <name type="scientific">Pseudovirgaria hyperparasitica</name>
    <dbReference type="NCBI Taxonomy" id="470096"/>
    <lineage>
        <taxon>Eukaryota</taxon>
        <taxon>Fungi</taxon>
        <taxon>Dikarya</taxon>
        <taxon>Ascomycota</taxon>
        <taxon>Pezizomycotina</taxon>
        <taxon>Dothideomycetes</taxon>
        <taxon>Dothideomycetes incertae sedis</taxon>
        <taxon>Acrospermales</taxon>
        <taxon>Acrospermaceae</taxon>
        <taxon>Pseudovirgaria</taxon>
    </lineage>
</organism>
<dbReference type="EMBL" id="ML996570">
    <property type="protein sequence ID" value="KAF2758918.1"/>
    <property type="molecule type" value="Genomic_DNA"/>
</dbReference>
<name>A0A6A6W7P7_9PEZI</name>
<reference evidence="1" key="1">
    <citation type="journal article" date="2020" name="Stud. Mycol.">
        <title>101 Dothideomycetes genomes: a test case for predicting lifestyles and emergence of pathogens.</title>
        <authorList>
            <person name="Haridas S."/>
            <person name="Albert R."/>
            <person name="Binder M."/>
            <person name="Bloem J."/>
            <person name="Labutti K."/>
            <person name="Salamov A."/>
            <person name="Andreopoulos B."/>
            <person name="Baker S."/>
            <person name="Barry K."/>
            <person name="Bills G."/>
            <person name="Bluhm B."/>
            <person name="Cannon C."/>
            <person name="Castanera R."/>
            <person name="Culley D."/>
            <person name="Daum C."/>
            <person name="Ezra D."/>
            <person name="Gonzalez J."/>
            <person name="Henrissat B."/>
            <person name="Kuo A."/>
            <person name="Liang C."/>
            <person name="Lipzen A."/>
            <person name="Lutzoni F."/>
            <person name="Magnuson J."/>
            <person name="Mondo S."/>
            <person name="Nolan M."/>
            <person name="Ohm R."/>
            <person name="Pangilinan J."/>
            <person name="Park H.-J."/>
            <person name="Ramirez L."/>
            <person name="Alfaro M."/>
            <person name="Sun H."/>
            <person name="Tritt A."/>
            <person name="Yoshinaga Y."/>
            <person name="Zwiers L.-H."/>
            <person name="Turgeon B."/>
            <person name="Goodwin S."/>
            <person name="Spatafora J."/>
            <person name="Crous P."/>
            <person name="Grigoriev I."/>
        </authorList>
    </citation>
    <scope>NUCLEOTIDE SEQUENCE</scope>
    <source>
        <strain evidence="1">CBS 121739</strain>
    </source>
</reference>
<evidence type="ECO:0000313" key="2">
    <source>
        <dbReference type="Proteomes" id="UP000799437"/>
    </source>
</evidence>
<dbReference type="RefSeq" id="XP_033601369.1">
    <property type="nucleotide sequence ID" value="XM_033740794.1"/>
</dbReference>
<dbReference type="Proteomes" id="UP000799437">
    <property type="component" value="Unassembled WGS sequence"/>
</dbReference>
<dbReference type="GeneID" id="54481848"/>
<evidence type="ECO:0000313" key="1">
    <source>
        <dbReference type="EMBL" id="KAF2758918.1"/>
    </source>
</evidence>
<protein>
    <submittedName>
        <fullName evidence="1">Uncharacterized protein</fullName>
    </submittedName>
</protein>